<evidence type="ECO:0000256" key="7">
    <source>
        <dbReference type="ARBA" id="ARBA00023242"/>
    </source>
</evidence>
<comment type="cofactor">
    <cofactor evidence="1">
        <name>a divalent metal cation</name>
        <dbReference type="ChEBI" id="CHEBI:60240"/>
    </cofactor>
</comment>
<comment type="caution">
    <text evidence="9">The sequence shown here is derived from an EMBL/GenBank/DDBJ whole genome shotgun (WGS) entry which is preliminary data.</text>
</comment>
<keyword evidence="6" id="KW-0378">Hydrolase</keyword>
<dbReference type="InterPro" id="IPR027806">
    <property type="entry name" value="HARBI1_dom"/>
</dbReference>
<evidence type="ECO:0000256" key="2">
    <source>
        <dbReference type="ARBA" id="ARBA00004123"/>
    </source>
</evidence>
<dbReference type="PANTHER" id="PTHR22930:SF250">
    <property type="entry name" value="NUCLEASE HARBI1-LIKE PROTEIN"/>
    <property type="match status" value="1"/>
</dbReference>
<comment type="subcellular location">
    <subcellularLocation>
        <location evidence="2">Nucleus</location>
    </subcellularLocation>
</comment>
<evidence type="ECO:0000256" key="6">
    <source>
        <dbReference type="ARBA" id="ARBA00022801"/>
    </source>
</evidence>
<proteinExistence type="inferred from homology"/>
<accession>A0AAV8Y008</accession>
<evidence type="ECO:0000313" key="10">
    <source>
        <dbReference type="Proteomes" id="UP001162156"/>
    </source>
</evidence>
<dbReference type="GO" id="GO:0046872">
    <property type="term" value="F:metal ion binding"/>
    <property type="evidence" value="ECO:0007669"/>
    <property type="project" value="UniProtKB-KW"/>
</dbReference>
<evidence type="ECO:0000256" key="3">
    <source>
        <dbReference type="ARBA" id="ARBA00006958"/>
    </source>
</evidence>
<name>A0AAV8Y008_9CUCU</name>
<gene>
    <name evidence="9" type="ORF">NQ314_009555</name>
</gene>
<evidence type="ECO:0000256" key="1">
    <source>
        <dbReference type="ARBA" id="ARBA00001968"/>
    </source>
</evidence>
<dbReference type="GO" id="GO:0004518">
    <property type="term" value="F:nuclease activity"/>
    <property type="evidence" value="ECO:0007669"/>
    <property type="project" value="UniProtKB-KW"/>
</dbReference>
<dbReference type="PANTHER" id="PTHR22930">
    <property type="match status" value="1"/>
</dbReference>
<dbReference type="EMBL" id="JANEYF010002624">
    <property type="protein sequence ID" value="KAJ8944099.1"/>
    <property type="molecule type" value="Genomic_DNA"/>
</dbReference>
<evidence type="ECO:0000313" key="9">
    <source>
        <dbReference type="EMBL" id="KAJ8944099.1"/>
    </source>
</evidence>
<evidence type="ECO:0000256" key="4">
    <source>
        <dbReference type="ARBA" id="ARBA00022722"/>
    </source>
</evidence>
<dbReference type="Pfam" id="PF13359">
    <property type="entry name" value="DDE_Tnp_4"/>
    <property type="match status" value="1"/>
</dbReference>
<organism evidence="9 10">
    <name type="scientific">Rhamnusium bicolor</name>
    <dbReference type="NCBI Taxonomy" id="1586634"/>
    <lineage>
        <taxon>Eukaryota</taxon>
        <taxon>Metazoa</taxon>
        <taxon>Ecdysozoa</taxon>
        <taxon>Arthropoda</taxon>
        <taxon>Hexapoda</taxon>
        <taxon>Insecta</taxon>
        <taxon>Pterygota</taxon>
        <taxon>Neoptera</taxon>
        <taxon>Endopterygota</taxon>
        <taxon>Coleoptera</taxon>
        <taxon>Polyphaga</taxon>
        <taxon>Cucujiformia</taxon>
        <taxon>Chrysomeloidea</taxon>
        <taxon>Cerambycidae</taxon>
        <taxon>Lepturinae</taxon>
        <taxon>Rhagiini</taxon>
        <taxon>Rhamnusium</taxon>
    </lineage>
</organism>
<protein>
    <recommendedName>
        <fullName evidence="8">DDE Tnp4 domain-containing protein</fullName>
    </recommendedName>
</protein>
<evidence type="ECO:0000259" key="8">
    <source>
        <dbReference type="Pfam" id="PF13359"/>
    </source>
</evidence>
<evidence type="ECO:0000256" key="5">
    <source>
        <dbReference type="ARBA" id="ARBA00022723"/>
    </source>
</evidence>
<dbReference type="Proteomes" id="UP001162156">
    <property type="component" value="Unassembled WGS sequence"/>
</dbReference>
<dbReference type="AlphaFoldDB" id="A0AAV8Y008"/>
<keyword evidence="4" id="KW-0540">Nuclease</keyword>
<dbReference type="GO" id="GO:0016787">
    <property type="term" value="F:hydrolase activity"/>
    <property type="evidence" value="ECO:0007669"/>
    <property type="project" value="UniProtKB-KW"/>
</dbReference>
<feature type="domain" description="DDE Tnp4" evidence="8">
    <location>
        <begin position="232"/>
        <end position="355"/>
    </location>
</feature>
<dbReference type="InterPro" id="IPR045249">
    <property type="entry name" value="HARBI1-like"/>
</dbReference>
<comment type="similarity">
    <text evidence="3">Belongs to the HARBI1 family.</text>
</comment>
<keyword evidence="7" id="KW-0539">Nucleus</keyword>
<keyword evidence="5" id="KW-0479">Metal-binding</keyword>
<reference evidence="9" key="1">
    <citation type="journal article" date="2023" name="Insect Mol. Biol.">
        <title>Genome sequencing provides insights into the evolution of gene families encoding plant cell wall-degrading enzymes in longhorned beetles.</title>
        <authorList>
            <person name="Shin N.R."/>
            <person name="Okamura Y."/>
            <person name="Kirsch R."/>
            <person name="Pauchet Y."/>
        </authorList>
    </citation>
    <scope>NUCLEOTIDE SEQUENCE</scope>
    <source>
        <strain evidence="9">RBIC_L_NR</strain>
    </source>
</reference>
<dbReference type="GO" id="GO:0005634">
    <property type="term" value="C:nucleus"/>
    <property type="evidence" value="ECO:0007669"/>
    <property type="project" value="UniProtKB-SubCell"/>
</dbReference>
<keyword evidence="10" id="KW-1185">Reference proteome</keyword>
<sequence length="408" mass="46291">MSSRSKKIISIVPKVPESEVLTGPNVENIQHKAEVLDEEQVFTEMTNLISLPNDLKRERSLRCPSAPHGGLSVSLTLITSEGDINAPRLELSQRDKELELLFLKPRRFRRIDNYCKQLLRFENDSIDFLASQFLPENIDTRGGAISSRQKMEILLRYFGDPGFQSGVAEDMGVHRSTVTKTVNYVMDCIIARADEWIHFPATPVEMNEAKILWRRSFSDANCNRSFGLYPPTINVQATCNAAEQFTSISAEWPGSVHDARIWRISPIRGIVSQYDGPVCLLGDSGYGISPWLITPFQSPRNGLEPHFNLIQARERCIIERLFGQLKKRFPILGNCVRVTSKRVPKVIISCAVLHNVAKHLNDVFDFNNEENEHEAVEGAIVDEQQETRATKARGIQKRNEMMQLINEM</sequence>